<protein>
    <submittedName>
        <fullName evidence="1">Ribosomal protein S30</fullName>
    </submittedName>
</protein>
<keyword evidence="1" id="KW-0687">Ribonucleoprotein</keyword>
<accession>A0A840D5T7</accession>
<reference evidence="1" key="1">
    <citation type="submission" date="2020-08" db="EMBL/GenBank/DDBJ databases">
        <title>Genomic Encyclopedia of Type Strains, Phase IV (KMG-IV): sequencing the most valuable type-strain genomes for metagenomic binning, comparative biology and taxonomic classification.</title>
        <authorList>
            <person name="Goeker M."/>
        </authorList>
    </citation>
    <scope>NUCLEOTIDE SEQUENCE [LARGE SCALE GENOMIC DNA]</scope>
    <source>
        <strain evidence="1">DSM 105720</strain>
    </source>
</reference>
<keyword evidence="1" id="KW-0689">Ribosomal protein</keyword>
<dbReference type="AlphaFoldDB" id="A0A840D5T7"/>
<gene>
    <name evidence="1" type="ORF">GGR06_001588</name>
</gene>
<organism evidence="1 2">
    <name type="scientific">Bacteroides reticulotermitis</name>
    <dbReference type="NCBI Taxonomy" id="1133319"/>
    <lineage>
        <taxon>Bacteria</taxon>
        <taxon>Pseudomonadati</taxon>
        <taxon>Bacteroidota</taxon>
        <taxon>Bacteroidia</taxon>
        <taxon>Bacteroidales</taxon>
        <taxon>Bacteroidaceae</taxon>
        <taxon>Bacteroides</taxon>
    </lineage>
</organism>
<evidence type="ECO:0000313" key="1">
    <source>
        <dbReference type="EMBL" id="MBB4043802.1"/>
    </source>
</evidence>
<sequence length="187" mass="21534">MKKKRKLLRSRKNFKRRVIAMNDIEKICDLQKQVCEYEYILRTLFELSNGIVRVNAIETDNKYANEIGNFILKQKKTEPREIRIRREYSKEEFKKANQEVVTIVMALENGIAHVRQIGGHRRKYMDSLMRSISERLLCDGMVRFSILNNGDKVVVDAGLNVCGSDGISNGISEKDADKINTALHGND</sequence>
<proteinExistence type="predicted"/>
<dbReference type="Proteomes" id="UP000560658">
    <property type="component" value="Unassembled WGS sequence"/>
</dbReference>
<keyword evidence="2" id="KW-1185">Reference proteome</keyword>
<evidence type="ECO:0000313" key="2">
    <source>
        <dbReference type="Proteomes" id="UP000560658"/>
    </source>
</evidence>
<dbReference type="RefSeq" id="WP_148298290.1">
    <property type="nucleotide sequence ID" value="NZ_JACIER010000005.1"/>
</dbReference>
<dbReference type="GO" id="GO:0005840">
    <property type="term" value="C:ribosome"/>
    <property type="evidence" value="ECO:0007669"/>
    <property type="project" value="UniProtKB-KW"/>
</dbReference>
<comment type="caution">
    <text evidence="1">The sequence shown here is derived from an EMBL/GenBank/DDBJ whole genome shotgun (WGS) entry which is preliminary data.</text>
</comment>
<name>A0A840D5T7_9BACE</name>
<dbReference type="EMBL" id="JACIER010000005">
    <property type="protein sequence ID" value="MBB4043802.1"/>
    <property type="molecule type" value="Genomic_DNA"/>
</dbReference>